<dbReference type="EMBL" id="CP071091">
    <property type="protein sequence ID" value="QSQ15108.1"/>
    <property type="molecule type" value="Genomic_DNA"/>
</dbReference>
<evidence type="ECO:0000256" key="2">
    <source>
        <dbReference type="SAM" id="MobiDB-lite"/>
    </source>
</evidence>
<dbReference type="Pfam" id="PF24606">
    <property type="entry name" value="CEMIP_beta-hel"/>
    <property type="match status" value="1"/>
</dbReference>
<evidence type="ECO:0000256" key="3">
    <source>
        <dbReference type="SAM" id="SignalP"/>
    </source>
</evidence>
<sequence length="708" mass="75210">MHRQRLLFPALAATLAVCLMTGVGCGDDNKPSSPDTETDAGGGTPDSGSGLPDAGGGLPDGGHPPQGDRCGQEPSQAARSFCDPATWGGQAPTASSTLVVSGEVVMDCDAEVRTLEIPAGATLRASRGKSSKLTLHGNLVVRGTLDYGSPNSRVCVPSAEIVFQGMDDSKFVGTPDQGPDGNVQGKPQMLPLTVVDSDYGVWVMGSGRVTAAGRLKRAWSKLTDGAGPGDAAFTVVEATGWEANDKVVLTPTAKSSVANHFLQFDEGAISSVDEASGRVTLKAAPKFDHEGCPSCVRRGEAINLSRNVVIRSFDTSAHAHMIVGEKGRLQLDSVELRALGPYKACTGGEPQRRAPIYFHQQLNDSRGSFVRHTSIWGGKNQFLAIEASHGVEVTDNAGYDTTGDGFTMKFDSHACGTRCERDYAPADTVFRHVLAAKVAIPQRVAGCAAIGSVSAILPGGGENTGCDDCSVSGNAYNGGTFGNEAALFFGEMGTGRPSSVVFKDSVAHNNAGHGVSNWQNSEKTQPPYDNIQAWSNTGNGIHHGAYTNGYEYINLIAQDNGEADFAVIAIQSDANRARLENATLDGFRTLPYFLVPTLPVVIKNAKFTGVRNPAISQVQDPCSGGNENDPNDGTCIRNWLHFDNPQVPKGVKPFLFANHQNKFSSWEVRNFQHADYPTLPANFDLYRKDNRVTGGAYNADFDAWLVPR</sequence>
<reference evidence="5 6" key="1">
    <citation type="submission" date="2021-02" db="EMBL/GenBank/DDBJ databases">
        <title>De Novo genome assembly of isolated myxobacteria.</title>
        <authorList>
            <person name="Stevens D.C."/>
        </authorList>
    </citation>
    <scope>NUCLEOTIDE SEQUENCE [LARGE SCALE GENOMIC DNA]</scope>
    <source>
        <strain evidence="5 6">SCHIC003</strain>
    </source>
</reference>
<feature type="domain" description="CEMIP beta-helix" evidence="4">
    <location>
        <begin position="319"/>
        <end position="408"/>
    </location>
</feature>
<evidence type="ECO:0000313" key="5">
    <source>
        <dbReference type="EMBL" id="QSQ15108.1"/>
    </source>
</evidence>
<dbReference type="PANTHER" id="PTHR46769">
    <property type="entry name" value="POLYCYSTIC KIDNEY AND HEPATIC DISEASE 1 (AUTOSOMAL RECESSIVE)-LIKE 1"/>
    <property type="match status" value="1"/>
</dbReference>
<evidence type="ECO:0000259" key="4">
    <source>
        <dbReference type="Pfam" id="PF24606"/>
    </source>
</evidence>
<evidence type="ECO:0000313" key="6">
    <source>
        <dbReference type="Proteomes" id="UP000663090"/>
    </source>
</evidence>
<dbReference type="PROSITE" id="PS51257">
    <property type="entry name" value="PROKAR_LIPOPROTEIN"/>
    <property type="match status" value="1"/>
</dbReference>
<dbReference type="Proteomes" id="UP000663090">
    <property type="component" value="Chromosome"/>
</dbReference>
<evidence type="ECO:0000256" key="1">
    <source>
        <dbReference type="ARBA" id="ARBA00022729"/>
    </source>
</evidence>
<feature type="chain" id="PRO_5046169761" description="CEMIP beta-helix domain-containing protein" evidence="3">
    <location>
        <begin position="27"/>
        <end position="708"/>
    </location>
</feature>
<gene>
    <name evidence="5" type="ORF">JY572_03200</name>
</gene>
<organism evidence="5 6">
    <name type="scientific">Myxococcus landrumensis</name>
    <dbReference type="NCBI Taxonomy" id="2813577"/>
    <lineage>
        <taxon>Bacteria</taxon>
        <taxon>Pseudomonadati</taxon>
        <taxon>Myxococcota</taxon>
        <taxon>Myxococcia</taxon>
        <taxon>Myxococcales</taxon>
        <taxon>Cystobacterineae</taxon>
        <taxon>Myxococcaceae</taxon>
        <taxon>Myxococcus</taxon>
    </lineage>
</organism>
<proteinExistence type="predicted"/>
<dbReference type="SUPFAM" id="SSF51126">
    <property type="entry name" value="Pectin lyase-like"/>
    <property type="match status" value="1"/>
</dbReference>
<name>A0ABX7N8Y5_9BACT</name>
<dbReference type="InterPro" id="IPR055401">
    <property type="entry name" value="CEMIP_beta-hel_dom"/>
</dbReference>
<keyword evidence="6" id="KW-1185">Reference proteome</keyword>
<dbReference type="InterPro" id="IPR052387">
    <property type="entry name" value="Fibrocystin"/>
</dbReference>
<accession>A0ABX7N8Y5</accession>
<keyword evidence="1 3" id="KW-0732">Signal</keyword>
<feature type="region of interest" description="Disordered" evidence="2">
    <location>
        <begin position="28"/>
        <end position="84"/>
    </location>
</feature>
<dbReference type="RefSeq" id="WP_206716848.1">
    <property type="nucleotide sequence ID" value="NZ_CP071091.1"/>
</dbReference>
<dbReference type="InterPro" id="IPR011050">
    <property type="entry name" value="Pectin_lyase_fold/virulence"/>
</dbReference>
<feature type="signal peptide" evidence="3">
    <location>
        <begin position="1"/>
        <end position="26"/>
    </location>
</feature>
<dbReference type="PANTHER" id="PTHR46769:SF2">
    <property type="entry name" value="FIBROCYSTIN-L ISOFORM 2 PRECURSOR-RELATED"/>
    <property type="match status" value="1"/>
</dbReference>
<protein>
    <recommendedName>
        <fullName evidence="4">CEMIP beta-helix domain-containing protein</fullName>
    </recommendedName>
</protein>